<dbReference type="OrthoDB" id="9773999at2"/>
<dbReference type="Proteomes" id="UP000051813">
    <property type="component" value="Unassembled WGS sequence"/>
</dbReference>
<evidence type="ECO:0000256" key="3">
    <source>
        <dbReference type="PIRSR" id="PIRSR606225-1"/>
    </source>
</evidence>
<dbReference type="EC" id="5.4.99.-" evidence="4"/>
<comment type="similarity">
    <text evidence="2 4">Belongs to the pseudouridine synthase RluA family.</text>
</comment>
<dbReference type="GO" id="GO:0000455">
    <property type="term" value="P:enzyme-directed rRNA pseudouridine synthesis"/>
    <property type="evidence" value="ECO:0007669"/>
    <property type="project" value="TreeGrafter"/>
</dbReference>
<dbReference type="InterPro" id="IPR006225">
    <property type="entry name" value="PsdUridine_synth_RluC/D"/>
</dbReference>
<dbReference type="GO" id="GO:0140098">
    <property type="term" value="F:catalytic activity, acting on RNA"/>
    <property type="evidence" value="ECO:0007669"/>
    <property type="project" value="UniProtKB-ARBA"/>
</dbReference>
<dbReference type="AlphaFoldDB" id="A0A0R2BI73"/>
<dbReference type="Gene3D" id="3.30.2350.10">
    <property type="entry name" value="Pseudouridine synthase"/>
    <property type="match status" value="1"/>
</dbReference>
<dbReference type="EMBL" id="AYYK01000025">
    <property type="protein sequence ID" value="KRM78226.1"/>
    <property type="molecule type" value="Genomic_DNA"/>
</dbReference>
<comment type="catalytic activity">
    <reaction evidence="1 4">
        <text>a uridine in RNA = a pseudouridine in RNA</text>
        <dbReference type="Rhea" id="RHEA:48348"/>
        <dbReference type="Rhea" id="RHEA-COMP:12068"/>
        <dbReference type="Rhea" id="RHEA-COMP:12069"/>
        <dbReference type="ChEBI" id="CHEBI:65314"/>
        <dbReference type="ChEBI" id="CHEBI:65315"/>
    </reaction>
</comment>
<dbReference type="STRING" id="1423738.FC84_GL001248"/>
<dbReference type="GO" id="GO:0003723">
    <property type="term" value="F:RNA binding"/>
    <property type="evidence" value="ECO:0007669"/>
    <property type="project" value="InterPro"/>
</dbReference>
<reference evidence="6 7" key="1">
    <citation type="journal article" date="2015" name="Genome Announc.">
        <title>Expanding the biotechnology potential of lactobacilli through comparative genomics of 213 strains and associated genera.</title>
        <authorList>
            <person name="Sun Z."/>
            <person name="Harris H.M."/>
            <person name="McCann A."/>
            <person name="Guo C."/>
            <person name="Argimon S."/>
            <person name="Zhang W."/>
            <person name="Yang X."/>
            <person name="Jeffery I.B."/>
            <person name="Cooney J.C."/>
            <person name="Kagawa T.F."/>
            <person name="Liu W."/>
            <person name="Song Y."/>
            <person name="Salvetti E."/>
            <person name="Wrobel A."/>
            <person name="Rasinkangas P."/>
            <person name="Parkhill J."/>
            <person name="Rea M.C."/>
            <person name="O'Sullivan O."/>
            <person name="Ritari J."/>
            <person name="Douillard F.P."/>
            <person name="Paul Ross R."/>
            <person name="Yang R."/>
            <person name="Briner A.E."/>
            <person name="Felis G.E."/>
            <person name="de Vos W.M."/>
            <person name="Barrangou R."/>
            <person name="Klaenhammer T.R."/>
            <person name="Caufield P.W."/>
            <person name="Cui Y."/>
            <person name="Zhang H."/>
            <person name="O'Toole P.W."/>
        </authorList>
    </citation>
    <scope>NUCLEOTIDE SEQUENCE [LARGE SCALE GENOMIC DNA]</scope>
    <source>
        <strain evidence="6 7">DSM 20335</strain>
    </source>
</reference>
<dbReference type="InterPro" id="IPR006224">
    <property type="entry name" value="PsdUridine_synth_RluA-like_CS"/>
</dbReference>
<dbReference type="InterPro" id="IPR020103">
    <property type="entry name" value="PsdUridine_synth_cat_dom_sf"/>
</dbReference>
<comment type="caution">
    <text evidence="6">The sequence shown here is derived from an EMBL/GenBank/DDBJ whole genome shotgun (WGS) entry which is preliminary data.</text>
</comment>
<keyword evidence="7" id="KW-1185">Reference proteome</keyword>
<proteinExistence type="inferred from homology"/>
<evidence type="ECO:0000256" key="1">
    <source>
        <dbReference type="ARBA" id="ARBA00000073"/>
    </source>
</evidence>
<feature type="domain" description="Pseudouridine synthase RsuA/RluA-like" evidence="5">
    <location>
        <begin position="91"/>
        <end position="237"/>
    </location>
</feature>
<dbReference type="NCBIfam" id="TIGR00005">
    <property type="entry name" value="rluA_subfam"/>
    <property type="match status" value="1"/>
</dbReference>
<comment type="function">
    <text evidence="4">Responsible for synthesis of pseudouridine from uracil.</text>
</comment>
<dbReference type="SUPFAM" id="SSF55120">
    <property type="entry name" value="Pseudouridine synthase"/>
    <property type="match status" value="1"/>
</dbReference>
<evidence type="ECO:0000313" key="6">
    <source>
        <dbReference type="EMBL" id="KRM78226.1"/>
    </source>
</evidence>
<evidence type="ECO:0000256" key="2">
    <source>
        <dbReference type="ARBA" id="ARBA00010876"/>
    </source>
</evidence>
<protein>
    <recommendedName>
        <fullName evidence="4">Pseudouridine synthase</fullName>
        <ecNumber evidence="4">5.4.99.-</ecNumber>
    </recommendedName>
</protein>
<dbReference type="PROSITE" id="PS01129">
    <property type="entry name" value="PSI_RLU"/>
    <property type="match status" value="1"/>
</dbReference>
<keyword evidence="4" id="KW-0413">Isomerase</keyword>
<accession>A0A0R2BI73</accession>
<dbReference type="RefSeq" id="WP_057757855.1">
    <property type="nucleotide sequence ID" value="NZ_AYYK01000025.1"/>
</dbReference>
<dbReference type="Pfam" id="PF00849">
    <property type="entry name" value="PseudoU_synth_2"/>
    <property type="match status" value="1"/>
</dbReference>
<dbReference type="InterPro" id="IPR050188">
    <property type="entry name" value="RluA_PseudoU_synthase"/>
</dbReference>
<evidence type="ECO:0000313" key="7">
    <source>
        <dbReference type="Proteomes" id="UP000051813"/>
    </source>
</evidence>
<evidence type="ECO:0000259" key="5">
    <source>
        <dbReference type="Pfam" id="PF00849"/>
    </source>
</evidence>
<feature type="active site" evidence="3">
    <location>
        <position position="131"/>
    </location>
</feature>
<dbReference type="GO" id="GO:0009982">
    <property type="term" value="F:pseudouridine synthase activity"/>
    <property type="evidence" value="ECO:0007669"/>
    <property type="project" value="InterPro"/>
</dbReference>
<dbReference type="CDD" id="cd02869">
    <property type="entry name" value="PseudoU_synth_RluA_like"/>
    <property type="match status" value="1"/>
</dbReference>
<dbReference type="PANTHER" id="PTHR21600">
    <property type="entry name" value="MITOCHONDRIAL RNA PSEUDOURIDINE SYNTHASE"/>
    <property type="match status" value="1"/>
</dbReference>
<gene>
    <name evidence="6" type="ORF">FC84_GL001248</name>
</gene>
<dbReference type="InterPro" id="IPR006145">
    <property type="entry name" value="PsdUridine_synth_RsuA/RluA"/>
</dbReference>
<organism evidence="6 7">
    <name type="scientific">Lapidilactobacillus dextrinicus DSM 20335</name>
    <dbReference type="NCBI Taxonomy" id="1423738"/>
    <lineage>
        <taxon>Bacteria</taxon>
        <taxon>Bacillati</taxon>
        <taxon>Bacillota</taxon>
        <taxon>Bacilli</taxon>
        <taxon>Lactobacillales</taxon>
        <taxon>Lactobacillaceae</taxon>
        <taxon>Lapidilactobacillus</taxon>
    </lineage>
</organism>
<name>A0A0R2BI73_9LACO</name>
<sequence length="287" mass="33096">MQTKFQIELPPNFEPLTIRQLLQSWLIPRKWQHFLRIDQAINVNHRYHHFDEQVKAHDIITLNFDFLTDNEQAYLPDFTQQPQILFEDETTLVVNKPAGIKTHPNRPDENGTMLNILQAHYPNILIVHRLDQQTSGALLVAKSTVAVPLYNRQLATKAMKRHYLAWVEDSHEQLTTGKITLPIGQDPVDQRKRCVDFNQGLTAITHYQLVKHQAGKSLLALDLETGRTHQIRVHLAAIGHPIIGDPLYHPDHPQQKMLLHGDQINFTPPFSFTTKTIEAPLPDYFPH</sequence>
<evidence type="ECO:0000256" key="4">
    <source>
        <dbReference type="RuleBase" id="RU362028"/>
    </source>
</evidence>
<dbReference type="PATRIC" id="fig|1423738.3.peg.1264"/>
<dbReference type="PANTHER" id="PTHR21600:SF87">
    <property type="entry name" value="RNA PSEUDOURIDYLATE SYNTHASE DOMAIN-CONTAINING PROTEIN 1"/>
    <property type="match status" value="1"/>
</dbReference>